<accession>A0A9P5NLD8</accession>
<protein>
    <submittedName>
        <fullName evidence="2">Uncharacterized protein</fullName>
    </submittedName>
</protein>
<feature type="transmembrane region" description="Helical" evidence="1">
    <location>
        <begin position="94"/>
        <end position="110"/>
    </location>
</feature>
<evidence type="ECO:0000256" key="1">
    <source>
        <dbReference type="SAM" id="Phobius"/>
    </source>
</evidence>
<comment type="caution">
    <text evidence="2">The sequence shown here is derived from an EMBL/GenBank/DDBJ whole genome shotgun (WGS) entry which is preliminary data.</text>
</comment>
<reference evidence="2" key="1">
    <citation type="submission" date="2020-11" db="EMBL/GenBank/DDBJ databases">
        <authorList>
            <consortium name="DOE Joint Genome Institute"/>
            <person name="Ahrendt S."/>
            <person name="Riley R."/>
            <person name="Andreopoulos W."/>
            <person name="LaButti K."/>
            <person name="Pangilinan J."/>
            <person name="Ruiz-duenas F.J."/>
            <person name="Barrasa J.M."/>
            <person name="Sanchez-Garcia M."/>
            <person name="Camarero S."/>
            <person name="Miyauchi S."/>
            <person name="Serrano A."/>
            <person name="Linde D."/>
            <person name="Babiker R."/>
            <person name="Drula E."/>
            <person name="Ayuso-Fernandez I."/>
            <person name="Pacheco R."/>
            <person name="Padilla G."/>
            <person name="Ferreira P."/>
            <person name="Barriuso J."/>
            <person name="Kellner H."/>
            <person name="Castanera R."/>
            <person name="Alfaro M."/>
            <person name="Ramirez L."/>
            <person name="Pisabarro A.G."/>
            <person name="Kuo A."/>
            <person name="Tritt A."/>
            <person name="Lipzen A."/>
            <person name="He G."/>
            <person name="Yan M."/>
            <person name="Ng V."/>
            <person name="Cullen D."/>
            <person name="Martin F."/>
            <person name="Rosso M.-N."/>
            <person name="Henrissat B."/>
            <person name="Hibbett D."/>
            <person name="Martinez A.T."/>
            <person name="Grigoriev I.V."/>
        </authorList>
    </citation>
    <scope>NUCLEOTIDE SEQUENCE</scope>
    <source>
        <strain evidence="2">AH 44721</strain>
    </source>
</reference>
<evidence type="ECO:0000313" key="3">
    <source>
        <dbReference type="Proteomes" id="UP000724874"/>
    </source>
</evidence>
<proteinExistence type="predicted"/>
<keyword evidence="3" id="KW-1185">Reference proteome</keyword>
<feature type="non-terminal residue" evidence="2">
    <location>
        <position position="137"/>
    </location>
</feature>
<keyword evidence="1" id="KW-1133">Transmembrane helix</keyword>
<keyword evidence="1" id="KW-0812">Transmembrane</keyword>
<feature type="transmembrane region" description="Helical" evidence="1">
    <location>
        <begin position="66"/>
        <end position="88"/>
    </location>
</feature>
<dbReference type="EMBL" id="JADNYJ010000043">
    <property type="protein sequence ID" value="KAF8901191.1"/>
    <property type="molecule type" value="Genomic_DNA"/>
</dbReference>
<evidence type="ECO:0000313" key="2">
    <source>
        <dbReference type="EMBL" id="KAF8901191.1"/>
    </source>
</evidence>
<keyword evidence="1" id="KW-0472">Membrane</keyword>
<sequence>MTTGHGTPTPLSSNHIGFGDDDLGVSRSNHVQEAGVAHSGRGASLATLSHLCRGESSPSGTPKSRVSFFFFSFLLFFVVVLRLLNVLFVLSLEILYLGFGFIFCHLSLLLPGGCHGRSLLVGCGLVVSSYSLARVPV</sequence>
<organism evidence="2 3">
    <name type="scientific">Gymnopilus junonius</name>
    <name type="common">Spectacular rustgill mushroom</name>
    <name type="synonym">Gymnopilus spectabilis subsp. junonius</name>
    <dbReference type="NCBI Taxonomy" id="109634"/>
    <lineage>
        <taxon>Eukaryota</taxon>
        <taxon>Fungi</taxon>
        <taxon>Dikarya</taxon>
        <taxon>Basidiomycota</taxon>
        <taxon>Agaricomycotina</taxon>
        <taxon>Agaricomycetes</taxon>
        <taxon>Agaricomycetidae</taxon>
        <taxon>Agaricales</taxon>
        <taxon>Agaricineae</taxon>
        <taxon>Hymenogastraceae</taxon>
        <taxon>Gymnopilus</taxon>
    </lineage>
</organism>
<dbReference type="Proteomes" id="UP000724874">
    <property type="component" value="Unassembled WGS sequence"/>
</dbReference>
<gene>
    <name evidence="2" type="ORF">CPB84DRAFT_1778042</name>
</gene>
<dbReference type="AlphaFoldDB" id="A0A9P5NLD8"/>
<name>A0A9P5NLD8_GYMJU</name>